<sequence>MAASDGKAEITTSDPRALEREVEARRAALAGTIDELTDRLAPKTIARRSLADVRGRVQSFAFDHRGGLRVERVAAVGVVVLGVTTVLVVRAVRTRR</sequence>
<accession>A0ABV4H5H8</accession>
<evidence type="ECO:0000313" key="2">
    <source>
        <dbReference type="EMBL" id="MEZ0166847.1"/>
    </source>
</evidence>
<proteinExistence type="predicted"/>
<protein>
    <submittedName>
        <fullName evidence="2">DUF3618 domain-containing protein</fullName>
    </submittedName>
</protein>
<keyword evidence="1" id="KW-0472">Membrane</keyword>
<keyword evidence="1" id="KW-0812">Transmembrane</keyword>
<gene>
    <name evidence="2" type="ORF">AB2L27_18995</name>
</gene>
<dbReference type="InterPro" id="IPR022062">
    <property type="entry name" value="DUF3618"/>
</dbReference>
<comment type="caution">
    <text evidence="2">The sequence shown here is derived from an EMBL/GenBank/DDBJ whole genome shotgun (WGS) entry which is preliminary data.</text>
</comment>
<dbReference type="RefSeq" id="WP_370443055.1">
    <property type="nucleotide sequence ID" value="NZ_JBGFTU010000030.1"/>
</dbReference>
<organism evidence="2 3">
    <name type="scientific">Kineococcus halophytocola</name>
    <dbReference type="NCBI Taxonomy" id="3234027"/>
    <lineage>
        <taxon>Bacteria</taxon>
        <taxon>Bacillati</taxon>
        <taxon>Actinomycetota</taxon>
        <taxon>Actinomycetes</taxon>
        <taxon>Kineosporiales</taxon>
        <taxon>Kineosporiaceae</taxon>
        <taxon>Kineococcus</taxon>
    </lineage>
</organism>
<evidence type="ECO:0000313" key="3">
    <source>
        <dbReference type="Proteomes" id="UP001565927"/>
    </source>
</evidence>
<dbReference type="Pfam" id="PF12277">
    <property type="entry name" value="DUF3618"/>
    <property type="match status" value="1"/>
</dbReference>
<feature type="transmembrane region" description="Helical" evidence="1">
    <location>
        <begin position="73"/>
        <end position="92"/>
    </location>
</feature>
<name>A0ABV4H5H8_9ACTN</name>
<reference evidence="2 3" key="1">
    <citation type="submission" date="2024-07" db="EMBL/GenBank/DDBJ databases">
        <authorList>
            <person name="Thanompreechachai J."/>
            <person name="Duangmal K."/>
        </authorList>
    </citation>
    <scope>NUCLEOTIDE SEQUENCE [LARGE SCALE GENOMIC DNA]</scope>
    <source>
        <strain evidence="2 3">LSe6-4</strain>
    </source>
</reference>
<keyword evidence="1" id="KW-1133">Transmembrane helix</keyword>
<dbReference type="Proteomes" id="UP001565927">
    <property type="component" value="Unassembled WGS sequence"/>
</dbReference>
<keyword evidence="3" id="KW-1185">Reference proteome</keyword>
<dbReference type="EMBL" id="JBGFTU010000030">
    <property type="protein sequence ID" value="MEZ0166847.1"/>
    <property type="molecule type" value="Genomic_DNA"/>
</dbReference>
<evidence type="ECO:0000256" key="1">
    <source>
        <dbReference type="SAM" id="Phobius"/>
    </source>
</evidence>